<dbReference type="GO" id="GO:0016614">
    <property type="term" value="F:oxidoreductase activity, acting on CH-OH group of donors"/>
    <property type="evidence" value="ECO:0007669"/>
    <property type="project" value="InterPro"/>
</dbReference>
<dbReference type="Gene3D" id="3.50.50.60">
    <property type="entry name" value="FAD/NAD(P)-binding domain"/>
    <property type="match status" value="1"/>
</dbReference>
<dbReference type="PROSITE" id="PS00624">
    <property type="entry name" value="GMC_OXRED_2"/>
    <property type="match status" value="1"/>
</dbReference>
<evidence type="ECO:0000256" key="4">
    <source>
        <dbReference type="SAM" id="MobiDB-lite"/>
    </source>
</evidence>
<dbReference type="SUPFAM" id="SSF54373">
    <property type="entry name" value="FAD-linked reductases, C-terminal domain"/>
    <property type="match status" value="1"/>
</dbReference>
<evidence type="ECO:0000313" key="8">
    <source>
        <dbReference type="EMBL" id="KAJ1525085.1"/>
    </source>
</evidence>
<organism evidence="8 9">
    <name type="scientific">Megalurothrips usitatus</name>
    <name type="common">bean blossom thrips</name>
    <dbReference type="NCBI Taxonomy" id="439358"/>
    <lineage>
        <taxon>Eukaryota</taxon>
        <taxon>Metazoa</taxon>
        <taxon>Ecdysozoa</taxon>
        <taxon>Arthropoda</taxon>
        <taxon>Hexapoda</taxon>
        <taxon>Insecta</taxon>
        <taxon>Pterygota</taxon>
        <taxon>Neoptera</taxon>
        <taxon>Paraneoptera</taxon>
        <taxon>Thysanoptera</taxon>
        <taxon>Terebrantia</taxon>
        <taxon>Thripoidea</taxon>
        <taxon>Thripidae</taxon>
        <taxon>Megalurothrips</taxon>
    </lineage>
</organism>
<feature type="region of interest" description="Disordered" evidence="4">
    <location>
        <begin position="500"/>
        <end position="532"/>
    </location>
</feature>
<dbReference type="PROSITE" id="PS00623">
    <property type="entry name" value="GMC_OXRED_1"/>
    <property type="match status" value="1"/>
</dbReference>
<feature type="transmembrane region" description="Helical" evidence="5">
    <location>
        <begin position="5"/>
        <end position="23"/>
    </location>
</feature>
<evidence type="ECO:0000313" key="9">
    <source>
        <dbReference type="Proteomes" id="UP001075354"/>
    </source>
</evidence>
<dbReference type="PANTHER" id="PTHR11552:SF186">
    <property type="entry name" value="GLUCOSE-METHANOL-CHOLINE OXIDOREDUCTASE N-TERMINAL DOMAIN-CONTAINING PROTEIN"/>
    <property type="match status" value="1"/>
</dbReference>
<keyword evidence="2 3" id="KW-0274">FAD</keyword>
<accession>A0AAV7XKH5</accession>
<reference evidence="8" key="1">
    <citation type="submission" date="2022-12" db="EMBL/GenBank/DDBJ databases">
        <title>Chromosome-level genome assembly of the bean flower thrips Megalurothrips usitatus.</title>
        <authorList>
            <person name="Ma L."/>
            <person name="Liu Q."/>
            <person name="Li H."/>
            <person name="Cai W."/>
        </authorList>
    </citation>
    <scope>NUCLEOTIDE SEQUENCE</scope>
    <source>
        <strain evidence="8">Cailab_2022a</strain>
    </source>
</reference>
<keyword evidence="5" id="KW-1133">Transmembrane helix</keyword>
<evidence type="ECO:0000256" key="5">
    <source>
        <dbReference type="SAM" id="Phobius"/>
    </source>
</evidence>
<evidence type="ECO:0000259" key="6">
    <source>
        <dbReference type="PROSITE" id="PS00623"/>
    </source>
</evidence>
<evidence type="ECO:0000256" key="2">
    <source>
        <dbReference type="PIRSR" id="PIRSR000137-2"/>
    </source>
</evidence>
<dbReference type="Gene3D" id="3.30.560.10">
    <property type="entry name" value="Glucose Oxidase, domain 3"/>
    <property type="match status" value="1"/>
</dbReference>
<sequence length="532" mass="56922">MLNALLIRATIVVFIFLVRWLILPVMRPDVAQTFVHDVQDRGLQLLQQYDYVVVGAGSAGSVLASRLSEDPSVTVLLLEAGEGEDGVQDIVAAYPVLQRGPQDWAFKTEPQEHSCQSLRGNVSSWPRGKGLGGSSAINAMLYYRGNRRDYDRWRDEFGLQGWGYDDVLPYFKKSEDMRDSALRGSAYHGVDGPLTVEPFKYYAGVAEDFLQAGRDLGIPVLVDQNGAAQTGLAMPHGTLRDGLRCSTAKAFLRPAAGRPNLHVSLRSTVLKLTGSADAGNLRAVGVRLRRGTSEREVLAGREVVLAAGAVQSPQLLMVSGVGPSDALRRAGVPPALHLPGVGANLQDHVGLAGLVWLVDGAEHKTTLATRSASISGLVDFALGRGGPLYGLSMGEVLGFLNTKYANASDDYPDVQIFMASISDAGDSGQVNAANLGLEPAAYKSVFGPVELRDAVTCLPIVLRPRSRGSLEITGPSVDTPPRIQPNYLSHPHDARVLVSGRGQDLQAADADQSHEVHEQPAQPEQVPGLQPP</sequence>
<dbReference type="AlphaFoldDB" id="A0AAV7XKH5"/>
<keyword evidence="3" id="KW-0285">Flavoprotein</keyword>
<dbReference type="InterPro" id="IPR036188">
    <property type="entry name" value="FAD/NAD-bd_sf"/>
</dbReference>
<feature type="domain" description="Glucose-methanol-choline oxidoreductase N-terminal" evidence="6">
    <location>
        <begin position="128"/>
        <end position="151"/>
    </location>
</feature>
<comment type="cofactor">
    <cofactor evidence="2">
        <name>FAD</name>
        <dbReference type="ChEBI" id="CHEBI:57692"/>
    </cofactor>
</comment>
<comment type="caution">
    <text evidence="8">The sequence shown here is derived from an EMBL/GenBank/DDBJ whole genome shotgun (WGS) entry which is preliminary data.</text>
</comment>
<evidence type="ECO:0000259" key="7">
    <source>
        <dbReference type="PROSITE" id="PS00624"/>
    </source>
</evidence>
<feature type="domain" description="Glucose-methanol-choline oxidoreductase N-terminal" evidence="7">
    <location>
        <begin position="308"/>
        <end position="322"/>
    </location>
</feature>
<evidence type="ECO:0000256" key="3">
    <source>
        <dbReference type="RuleBase" id="RU003968"/>
    </source>
</evidence>
<gene>
    <name evidence="8" type="ORF">ONE63_009928</name>
</gene>
<dbReference type="PIRSF" id="PIRSF000137">
    <property type="entry name" value="Alcohol_oxidase"/>
    <property type="match status" value="1"/>
</dbReference>
<keyword evidence="5" id="KW-0472">Membrane</keyword>
<proteinExistence type="inferred from homology"/>
<protein>
    <recommendedName>
        <fullName evidence="6 7">Glucose-methanol-choline oxidoreductase N-terminal domain-containing protein</fullName>
    </recommendedName>
</protein>
<evidence type="ECO:0000256" key="1">
    <source>
        <dbReference type="ARBA" id="ARBA00010790"/>
    </source>
</evidence>
<dbReference type="GO" id="GO:0050660">
    <property type="term" value="F:flavin adenine dinucleotide binding"/>
    <property type="evidence" value="ECO:0007669"/>
    <property type="project" value="InterPro"/>
</dbReference>
<dbReference type="SUPFAM" id="SSF51905">
    <property type="entry name" value="FAD/NAD(P)-binding domain"/>
    <property type="match status" value="1"/>
</dbReference>
<dbReference type="EMBL" id="JAPTSV010000008">
    <property type="protein sequence ID" value="KAJ1525085.1"/>
    <property type="molecule type" value="Genomic_DNA"/>
</dbReference>
<dbReference type="PANTHER" id="PTHR11552">
    <property type="entry name" value="GLUCOSE-METHANOL-CHOLINE GMC OXIDOREDUCTASE"/>
    <property type="match status" value="1"/>
</dbReference>
<dbReference type="InterPro" id="IPR000172">
    <property type="entry name" value="GMC_OxRdtase_N"/>
</dbReference>
<feature type="binding site" evidence="2">
    <location>
        <position position="269"/>
    </location>
    <ligand>
        <name>FAD</name>
        <dbReference type="ChEBI" id="CHEBI:57692"/>
    </ligand>
</feature>
<dbReference type="Proteomes" id="UP001075354">
    <property type="component" value="Chromosome 8"/>
</dbReference>
<dbReference type="InterPro" id="IPR012132">
    <property type="entry name" value="GMC_OxRdtase"/>
</dbReference>
<comment type="similarity">
    <text evidence="1 3">Belongs to the GMC oxidoreductase family.</text>
</comment>
<dbReference type="Pfam" id="PF00732">
    <property type="entry name" value="GMC_oxred_N"/>
    <property type="match status" value="1"/>
</dbReference>
<name>A0AAV7XKH5_9NEOP</name>
<keyword evidence="9" id="KW-1185">Reference proteome</keyword>
<keyword evidence="5" id="KW-0812">Transmembrane</keyword>